<keyword evidence="2" id="KW-1185">Reference proteome</keyword>
<comment type="caution">
    <text evidence="1">The sequence shown here is derived from an EMBL/GenBank/DDBJ whole genome shotgun (WGS) entry which is preliminary data.</text>
</comment>
<organism evidence="1 2">
    <name type="scientific">Russula earlei</name>
    <dbReference type="NCBI Taxonomy" id="71964"/>
    <lineage>
        <taxon>Eukaryota</taxon>
        <taxon>Fungi</taxon>
        <taxon>Dikarya</taxon>
        <taxon>Basidiomycota</taxon>
        <taxon>Agaricomycotina</taxon>
        <taxon>Agaricomycetes</taxon>
        <taxon>Russulales</taxon>
        <taxon>Russulaceae</taxon>
        <taxon>Russula</taxon>
    </lineage>
</organism>
<dbReference type="EMBL" id="JAGFNK010000661">
    <property type="protein sequence ID" value="KAI9445652.1"/>
    <property type="molecule type" value="Genomic_DNA"/>
</dbReference>
<dbReference type="Proteomes" id="UP001207468">
    <property type="component" value="Unassembled WGS sequence"/>
</dbReference>
<proteinExistence type="predicted"/>
<reference evidence="1" key="1">
    <citation type="submission" date="2021-03" db="EMBL/GenBank/DDBJ databases">
        <title>Evolutionary priming and transition to the ectomycorrhizal habit in an iconic lineage of mushroom-forming fungi: is preadaptation a requirement?</title>
        <authorList>
            <consortium name="DOE Joint Genome Institute"/>
            <person name="Looney B.P."/>
            <person name="Miyauchi S."/>
            <person name="Morin E."/>
            <person name="Drula E."/>
            <person name="Courty P.E."/>
            <person name="Chicoki N."/>
            <person name="Fauchery L."/>
            <person name="Kohler A."/>
            <person name="Kuo A."/>
            <person name="LaButti K."/>
            <person name="Pangilinan J."/>
            <person name="Lipzen A."/>
            <person name="Riley R."/>
            <person name="Andreopoulos W."/>
            <person name="He G."/>
            <person name="Johnson J."/>
            <person name="Barry K.W."/>
            <person name="Grigoriev I.V."/>
            <person name="Nagy L."/>
            <person name="Hibbett D."/>
            <person name="Henrissat B."/>
            <person name="Matheny P.B."/>
            <person name="Labbe J."/>
            <person name="Martin A.F."/>
        </authorList>
    </citation>
    <scope>NUCLEOTIDE SEQUENCE</scope>
    <source>
        <strain evidence="1">BPL698</strain>
    </source>
</reference>
<name>A0ACC0TTQ9_9AGAM</name>
<evidence type="ECO:0000313" key="2">
    <source>
        <dbReference type="Proteomes" id="UP001207468"/>
    </source>
</evidence>
<evidence type="ECO:0000313" key="1">
    <source>
        <dbReference type="EMBL" id="KAI9445652.1"/>
    </source>
</evidence>
<protein>
    <submittedName>
        <fullName evidence="1">Poly polymerase and DNA-ligase Zn-finger region-domain-containing protein</fullName>
    </submittedName>
</protein>
<feature type="non-terminal residue" evidence="1">
    <location>
        <position position="91"/>
    </location>
</feature>
<gene>
    <name evidence="1" type="ORF">F5148DRAFT_966552</name>
</gene>
<accession>A0ACC0TTQ9</accession>
<sequence>KYSKSSRAKCRGNLCGGSLIGQGELRYGRTVTNDYGEIVQWRHWGCVTPQILQRISSYGIHRVATFSSLRAEDQERVRLALKNGRVEPMDL</sequence>
<feature type="non-terminal residue" evidence="1">
    <location>
        <position position="1"/>
    </location>
</feature>